<dbReference type="OrthoDB" id="4096362at2759"/>
<name>S7ZG81_PENO1</name>
<comment type="caution">
    <text evidence="7">Lacks conserved residue(s) required for the propagation of feature annotation.</text>
</comment>
<evidence type="ECO:0000256" key="3">
    <source>
        <dbReference type="ARBA" id="ARBA00021353"/>
    </source>
</evidence>
<proteinExistence type="inferred from homology"/>
<organism evidence="10 11">
    <name type="scientific">Penicillium oxalicum (strain 114-2 / CGMCC 5302)</name>
    <name type="common">Penicillium decumbens</name>
    <dbReference type="NCBI Taxonomy" id="933388"/>
    <lineage>
        <taxon>Eukaryota</taxon>
        <taxon>Fungi</taxon>
        <taxon>Dikarya</taxon>
        <taxon>Ascomycota</taxon>
        <taxon>Pezizomycotina</taxon>
        <taxon>Eurotiomycetes</taxon>
        <taxon>Eurotiomycetidae</taxon>
        <taxon>Eurotiales</taxon>
        <taxon>Aspergillaceae</taxon>
        <taxon>Penicillium</taxon>
    </lineage>
</organism>
<feature type="chain" id="PRO_5004559904" description="Defect at low temperature protein 1" evidence="9">
    <location>
        <begin position="33"/>
        <end position="404"/>
    </location>
</feature>
<dbReference type="HOGENOM" id="CLU_022833_2_0_1"/>
<feature type="compositionally biased region" description="Low complexity" evidence="8">
    <location>
        <begin position="371"/>
        <end position="381"/>
    </location>
</feature>
<dbReference type="EMBL" id="KB644411">
    <property type="protein sequence ID" value="EPS29274.1"/>
    <property type="molecule type" value="Genomic_DNA"/>
</dbReference>
<feature type="region of interest" description="Disordered" evidence="8">
    <location>
        <begin position="346"/>
        <end position="382"/>
    </location>
</feature>
<dbReference type="STRING" id="933388.S7ZG81"/>
<evidence type="ECO:0000256" key="4">
    <source>
        <dbReference type="ARBA" id="ARBA00022692"/>
    </source>
</evidence>
<evidence type="ECO:0000256" key="6">
    <source>
        <dbReference type="ARBA" id="ARBA00023136"/>
    </source>
</evidence>
<dbReference type="AlphaFoldDB" id="S7ZG81"/>
<evidence type="ECO:0000256" key="9">
    <source>
        <dbReference type="SAM" id="SignalP"/>
    </source>
</evidence>
<sequence>MEVRLSSFLNSSSFFFFSLICLGLICLTPADAIYQCWVTRRLTNIFFIAGAYVLTFVLAFLIYATRLYTNRTALAGIPKVWIPVEEEDVTKSVRRLVVEGLARSAIIAYQACPRDTTGEEDSFLNYKDLAIDPKHPPWGSVEHPGWSSPESPDLPNLPYRTVITELPNLIEAKAVSTAPAENTLPDGMDPFPDTRVVEVLQRPASMGLRQYVGHLANLGVINSPGLEADFLALYERARFSSRPLHASEFRELMHLFAEILREITPLAPPILEGIRDSASYHQTDTESIIGPSDEEGETDTVDHYVYERAFTPTRSNSLRPSNSSAWEASSVHGTAPIAQSPVSRFSARSGSYGGLHPTRTRSTESLRRVRSGQSGSSVGSVIRLARTTNPADLPYTIHYAGRGN</sequence>
<comment type="subcellular location">
    <subcellularLocation>
        <location evidence="7">Membrane</location>
        <topology evidence="7">Multi-pass membrane protein</topology>
    </subcellularLocation>
</comment>
<dbReference type="InterPro" id="IPR038869">
    <property type="entry name" value="DLT1"/>
</dbReference>
<feature type="signal peptide" evidence="9">
    <location>
        <begin position="1"/>
        <end position="32"/>
    </location>
</feature>
<evidence type="ECO:0000256" key="5">
    <source>
        <dbReference type="ARBA" id="ARBA00022989"/>
    </source>
</evidence>
<comment type="function">
    <text evidence="1 7">Required for growth under high-pressure and low-temperature conditions.</text>
</comment>
<feature type="transmembrane region" description="Helical" evidence="7">
    <location>
        <begin position="42"/>
        <end position="64"/>
    </location>
</feature>
<evidence type="ECO:0000256" key="8">
    <source>
        <dbReference type="SAM" id="MobiDB-lite"/>
    </source>
</evidence>
<reference evidence="10 11" key="1">
    <citation type="journal article" date="2013" name="PLoS ONE">
        <title>Genomic and secretomic analyses reveal unique features of the lignocellulolytic enzyme system of Penicillium decumbens.</title>
        <authorList>
            <person name="Liu G."/>
            <person name="Zhang L."/>
            <person name="Wei X."/>
            <person name="Zou G."/>
            <person name="Qin Y."/>
            <person name="Ma L."/>
            <person name="Li J."/>
            <person name="Zheng H."/>
            <person name="Wang S."/>
            <person name="Wang C."/>
            <person name="Xun L."/>
            <person name="Zhao G.-P."/>
            <person name="Zhou Z."/>
            <person name="Qu Y."/>
        </authorList>
    </citation>
    <scope>NUCLEOTIDE SEQUENCE [LARGE SCALE GENOMIC DNA]</scope>
    <source>
        <strain evidence="11">114-2 / CGMCC 5302</strain>
    </source>
</reference>
<dbReference type="PANTHER" id="PTHR40021">
    <property type="entry name" value="DEFECT AT LOW TEMPERATURE PROTEIN 1"/>
    <property type="match status" value="1"/>
</dbReference>
<dbReference type="Proteomes" id="UP000019376">
    <property type="component" value="Unassembled WGS sequence"/>
</dbReference>
<dbReference type="eggNOG" id="ENOG502RAJJ">
    <property type="taxonomic scope" value="Eukaryota"/>
</dbReference>
<accession>S7ZG81</accession>
<evidence type="ECO:0000256" key="1">
    <source>
        <dbReference type="ARBA" id="ARBA00002489"/>
    </source>
</evidence>
<comment type="similarity">
    <text evidence="2 7">Belongs to the DLT1 family.</text>
</comment>
<dbReference type="GO" id="GO:0016020">
    <property type="term" value="C:membrane"/>
    <property type="evidence" value="ECO:0007669"/>
    <property type="project" value="UniProtKB-SubCell"/>
</dbReference>
<evidence type="ECO:0000313" key="11">
    <source>
        <dbReference type="Proteomes" id="UP000019376"/>
    </source>
</evidence>
<evidence type="ECO:0000256" key="2">
    <source>
        <dbReference type="ARBA" id="ARBA00005550"/>
    </source>
</evidence>
<dbReference type="PhylomeDB" id="S7ZG81"/>
<evidence type="ECO:0000256" key="7">
    <source>
        <dbReference type="RuleBase" id="RU367100"/>
    </source>
</evidence>
<protein>
    <recommendedName>
        <fullName evidence="3 7">Defect at low temperature protein 1</fullName>
    </recommendedName>
</protein>
<keyword evidence="4 7" id="KW-0812">Transmembrane</keyword>
<keyword evidence="9" id="KW-0732">Signal</keyword>
<dbReference type="PANTHER" id="PTHR40021:SF1">
    <property type="entry name" value="DEFECT AT LOW TEMPERATURE PROTEIN 1"/>
    <property type="match status" value="1"/>
</dbReference>
<evidence type="ECO:0000313" key="10">
    <source>
        <dbReference type="EMBL" id="EPS29274.1"/>
    </source>
</evidence>
<keyword evidence="5 7" id="KW-1133">Transmembrane helix</keyword>
<keyword evidence="6 7" id="KW-0472">Membrane</keyword>
<keyword evidence="11" id="KW-1185">Reference proteome</keyword>
<gene>
    <name evidence="7" type="primary">DLT1</name>
    <name evidence="10" type="ORF">PDE_04223</name>
</gene>